<dbReference type="InterPro" id="IPR021255">
    <property type="entry name" value="DUF2807"/>
</dbReference>
<dbReference type="Proteomes" id="UP000564378">
    <property type="component" value="Unassembled WGS sequence"/>
</dbReference>
<keyword evidence="1" id="KW-0732">Signal</keyword>
<dbReference type="EMBL" id="JACJVJ010000001">
    <property type="protein sequence ID" value="MBC2776825.1"/>
    <property type="molecule type" value="Genomic_DNA"/>
</dbReference>
<accession>A0A842HV90</accession>
<dbReference type="Gene3D" id="2.160.20.120">
    <property type="match status" value="1"/>
</dbReference>
<feature type="chain" id="PRO_5032861791" evidence="1">
    <location>
        <begin position="21"/>
        <end position="238"/>
    </location>
</feature>
<reference evidence="3 4" key="1">
    <citation type="submission" date="2020-08" db="EMBL/GenBank/DDBJ databases">
        <title>Draft genome sequence of Parasphingopyxis sp. GrpM-11.</title>
        <authorList>
            <person name="Oh J."/>
            <person name="Roh D.-H."/>
        </authorList>
    </citation>
    <scope>NUCLEOTIDE SEQUENCE [LARGE SCALE GENOMIC DNA]</scope>
    <source>
        <strain evidence="3 4">GrpM-11</strain>
    </source>
</reference>
<dbReference type="RefSeq" id="WP_185800075.1">
    <property type="nucleotide sequence ID" value="NZ_JACJVJ010000001.1"/>
</dbReference>
<feature type="signal peptide" evidence="1">
    <location>
        <begin position="1"/>
        <end position="20"/>
    </location>
</feature>
<protein>
    <submittedName>
        <fullName evidence="3">DUF2807 domain-containing protein</fullName>
    </submittedName>
</protein>
<evidence type="ECO:0000259" key="2">
    <source>
        <dbReference type="Pfam" id="PF10988"/>
    </source>
</evidence>
<gene>
    <name evidence="3" type="ORF">H6P80_04250</name>
</gene>
<sequence length="238" mass="24405">MIARLAFAAALIALAFPAQAERRGYSVTNFDRLQVNGPFVVRLTTGGGASAYVEGDNRAINEIALDVTGRTLRIRRNISSNWGGYPGERNDAAAIIYLSTPRLEQATVVGAGDLEIDRMQGQRLLVSLGGNGRIAVGVITAEDLGLALTGAGIMEVGGEAGNGTVNIQGPGTLVAPGLSVGDLTVTLNGPGSVEIAAEREADITSIGNGTVTVHGDASCIDRSVGSGNVSCAGFLNRR</sequence>
<evidence type="ECO:0000313" key="3">
    <source>
        <dbReference type="EMBL" id="MBC2776825.1"/>
    </source>
</evidence>
<name>A0A842HV90_9SPHN</name>
<keyword evidence="4" id="KW-1185">Reference proteome</keyword>
<evidence type="ECO:0000313" key="4">
    <source>
        <dbReference type="Proteomes" id="UP000564378"/>
    </source>
</evidence>
<proteinExistence type="predicted"/>
<feature type="domain" description="Putative auto-transporter adhesin head GIN" evidence="2">
    <location>
        <begin position="29"/>
        <end position="217"/>
    </location>
</feature>
<comment type="caution">
    <text evidence="3">The sequence shown here is derived from an EMBL/GenBank/DDBJ whole genome shotgun (WGS) entry which is preliminary data.</text>
</comment>
<organism evidence="3 4">
    <name type="scientific">Parasphingopyxis marina</name>
    <dbReference type="NCBI Taxonomy" id="2761622"/>
    <lineage>
        <taxon>Bacteria</taxon>
        <taxon>Pseudomonadati</taxon>
        <taxon>Pseudomonadota</taxon>
        <taxon>Alphaproteobacteria</taxon>
        <taxon>Sphingomonadales</taxon>
        <taxon>Sphingomonadaceae</taxon>
        <taxon>Parasphingopyxis</taxon>
    </lineage>
</organism>
<dbReference type="Pfam" id="PF10988">
    <property type="entry name" value="DUF2807"/>
    <property type="match status" value="1"/>
</dbReference>
<dbReference type="AlphaFoldDB" id="A0A842HV90"/>
<evidence type="ECO:0000256" key="1">
    <source>
        <dbReference type="SAM" id="SignalP"/>
    </source>
</evidence>